<sequence>MADYDAEKMWEGAVSAKLTSCRADQIWPLLEDFFNFGKCLPGTIDTCYGIEGISGQPGCIRYCAKTSISDDGSGEMTTIWANEKLLAIDPDRRCLSYSLQENSIGFKSHMATIKLLPLGSQEQEGCEVVWSFTLKPIEGQTIDHIVSLYDSCIQAMAKHIEDALQVKSNE</sequence>
<dbReference type="Proteomes" id="UP001174677">
    <property type="component" value="Chromosome 4"/>
</dbReference>
<evidence type="ECO:0000313" key="2">
    <source>
        <dbReference type="Proteomes" id="UP001174677"/>
    </source>
</evidence>
<keyword evidence="2" id="KW-1185">Reference proteome</keyword>
<comment type="caution">
    <text evidence="1">The sequence shown here is derived from an EMBL/GenBank/DDBJ whole genome shotgun (WGS) entry which is preliminary data.</text>
</comment>
<dbReference type="EMBL" id="JARPOI010000004">
    <property type="protein sequence ID" value="KAJ9183908.1"/>
    <property type="molecule type" value="Genomic_DNA"/>
</dbReference>
<evidence type="ECO:0000313" key="1">
    <source>
        <dbReference type="EMBL" id="KAJ9183908.1"/>
    </source>
</evidence>
<reference evidence="1" key="1">
    <citation type="journal article" date="2023" name="Plant Biotechnol. J.">
        <title>Chromosome-level wild Hevea brasiliensis genome provides new tools for genomic-assisted breeding and valuable loci to elevate rubber yield.</title>
        <authorList>
            <person name="Cheng H."/>
            <person name="Song X."/>
            <person name="Hu Y."/>
            <person name="Wu T."/>
            <person name="Yang Q."/>
            <person name="An Z."/>
            <person name="Feng S."/>
            <person name="Deng Z."/>
            <person name="Wu W."/>
            <person name="Zeng X."/>
            <person name="Tu M."/>
            <person name="Wang X."/>
            <person name="Huang H."/>
        </authorList>
    </citation>
    <scope>NUCLEOTIDE SEQUENCE</scope>
    <source>
        <strain evidence="1">MT/VB/25A 57/8</strain>
    </source>
</reference>
<dbReference type="Gene3D" id="3.30.530.20">
    <property type="match status" value="1"/>
</dbReference>
<dbReference type="PANTHER" id="PTHR33789:SF11">
    <property type="entry name" value="OS05G0202300 PROTEIN"/>
    <property type="match status" value="1"/>
</dbReference>
<dbReference type="PANTHER" id="PTHR33789">
    <property type="entry name" value="LACHRYMATORY-FACTOR SYNTHASE"/>
    <property type="match status" value="1"/>
</dbReference>
<accession>A0ABQ9MY23</accession>
<protein>
    <recommendedName>
        <fullName evidence="3">Bet v I/Major latex protein domain-containing protein</fullName>
    </recommendedName>
</protein>
<dbReference type="InterPro" id="IPR023393">
    <property type="entry name" value="START-like_dom_sf"/>
</dbReference>
<gene>
    <name evidence="1" type="ORF">P3X46_007707</name>
</gene>
<proteinExistence type="predicted"/>
<dbReference type="SUPFAM" id="SSF55961">
    <property type="entry name" value="Bet v1-like"/>
    <property type="match status" value="1"/>
</dbReference>
<organism evidence="1 2">
    <name type="scientific">Hevea brasiliensis</name>
    <name type="common">Para rubber tree</name>
    <name type="synonym">Siphonia brasiliensis</name>
    <dbReference type="NCBI Taxonomy" id="3981"/>
    <lineage>
        <taxon>Eukaryota</taxon>
        <taxon>Viridiplantae</taxon>
        <taxon>Streptophyta</taxon>
        <taxon>Embryophyta</taxon>
        <taxon>Tracheophyta</taxon>
        <taxon>Spermatophyta</taxon>
        <taxon>Magnoliopsida</taxon>
        <taxon>eudicotyledons</taxon>
        <taxon>Gunneridae</taxon>
        <taxon>Pentapetalae</taxon>
        <taxon>rosids</taxon>
        <taxon>fabids</taxon>
        <taxon>Malpighiales</taxon>
        <taxon>Euphorbiaceae</taxon>
        <taxon>Crotonoideae</taxon>
        <taxon>Micrandreae</taxon>
        <taxon>Hevea</taxon>
    </lineage>
</organism>
<dbReference type="CDD" id="cd07821">
    <property type="entry name" value="PYR_PYL_RCAR_like"/>
    <property type="match status" value="1"/>
</dbReference>
<dbReference type="Pfam" id="PF10604">
    <property type="entry name" value="Polyketide_cyc2"/>
    <property type="match status" value="1"/>
</dbReference>
<name>A0ABQ9MY23_HEVBR</name>
<dbReference type="InterPro" id="IPR019587">
    <property type="entry name" value="Polyketide_cyclase/dehydratase"/>
</dbReference>
<evidence type="ECO:0008006" key="3">
    <source>
        <dbReference type="Google" id="ProtNLM"/>
    </source>
</evidence>
<dbReference type="InterPro" id="IPR053249">
    <property type="entry name" value="LFS"/>
</dbReference>